<dbReference type="GO" id="GO:0016747">
    <property type="term" value="F:acyltransferase activity, transferring groups other than amino-acyl groups"/>
    <property type="evidence" value="ECO:0007669"/>
    <property type="project" value="InterPro"/>
</dbReference>
<gene>
    <name evidence="7" type="ORF">C5O23_01040</name>
</gene>
<comment type="caution">
    <text evidence="7">The sequence shown here is derived from an EMBL/GenBank/DDBJ whole genome shotgun (WGS) entry which is preliminary data.</text>
</comment>
<evidence type="ECO:0000313" key="8">
    <source>
        <dbReference type="Proteomes" id="UP000244905"/>
    </source>
</evidence>
<dbReference type="AlphaFoldDB" id="A0A2V1IR68"/>
<name>A0A2V1IR68_9BACT</name>
<evidence type="ECO:0000256" key="5">
    <source>
        <dbReference type="ARBA" id="ARBA00049880"/>
    </source>
</evidence>
<reference evidence="8" key="1">
    <citation type="submission" date="2018-02" db="EMBL/GenBank/DDBJ databases">
        <authorList>
            <person name="Clavel T."/>
            <person name="Strowig T."/>
        </authorList>
    </citation>
    <scope>NUCLEOTIDE SEQUENCE [LARGE SCALE GENOMIC DNA]</scope>
    <source>
        <strain evidence="8">DSM 103720</strain>
    </source>
</reference>
<evidence type="ECO:0000256" key="3">
    <source>
        <dbReference type="ARBA" id="ARBA00022679"/>
    </source>
</evidence>
<evidence type="ECO:0000256" key="1">
    <source>
        <dbReference type="ARBA" id="ARBA00022491"/>
    </source>
</evidence>
<comment type="catalytic activity">
    <reaction evidence="5">
        <text>glycyl-tRNA(Gly) + acetyl-CoA = N-acetylglycyl-tRNA(Gly) + CoA + H(+)</text>
        <dbReference type="Rhea" id="RHEA:81867"/>
        <dbReference type="Rhea" id="RHEA-COMP:9683"/>
        <dbReference type="Rhea" id="RHEA-COMP:19766"/>
        <dbReference type="ChEBI" id="CHEBI:15378"/>
        <dbReference type="ChEBI" id="CHEBI:57287"/>
        <dbReference type="ChEBI" id="CHEBI:57288"/>
        <dbReference type="ChEBI" id="CHEBI:78522"/>
        <dbReference type="ChEBI" id="CHEBI:232036"/>
    </reaction>
</comment>
<keyword evidence="3 7" id="KW-0808">Transferase</keyword>
<feature type="domain" description="N-acetyltransferase" evidence="6">
    <location>
        <begin position="96"/>
        <end position="154"/>
    </location>
</feature>
<dbReference type="SUPFAM" id="SSF55729">
    <property type="entry name" value="Acyl-CoA N-acyltransferases (Nat)"/>
    <property type="match status" value="1"/>
</dbReference>
<sequence>MNFEKFTFRQIEADTEIKPFDCGDPDLNGFLFDDAKNYLDVMLAVTYLLEDNEANKTVAYYCLLNDKIELDPDERSKWNKINRKIPNNKRYHAYPAVKIGRLGVSQEYANKHIGQMVLMQIKMIFSRMTLSGCRFITVDAYSNAVPFYEKCGFHCLSDKDINEPTRAMYFDLMYYKK</sequence>
<dbReference type="InterPro" id="IPR000182">
    <property type="entry name" value="GNAT_dom"/>
</dbReference>
<accession>A0A2V1IR68</accession>
<evidence type="ECO:0000256" key="4">
    <source>
        <dbReference type="ARBA" id="ARBA00023315"/>
    </source>
</evidence>
<keyword evidence="1" id="KW-0678">Repressor</keyword>
<dbReference type="GeneID" id="82524934"/>
<dbReference type="EMBL" id="PUEC01000002">
    <property type="protein sequence ID" value="PWB04173.1"/>
    <property type="molecule type" value="Genomic_DNA"/>
</dbReference>
<keyword evidence="2" id="KW-1277">Toxin-antitoxin system</keyword>
<dbReference type="PANTHER" id="PTHR36449">
    <property type="entry name" value="ACETYLTRANSFERASE-RELATED"/>
    <property type="match status" value="1"/>
</dbReference>
<keyword evidence="4" id="KW-0012">Acyltransferase</keyword>
<dbReference type="Pfam" id="PF13508">
    <property type="entry name" value="Acetyltransf_7"/>
    <property type="match status" value="1"/>
</dbReference>
<keyword evidence="8" id="KW-1185">Reference proteome</keyword>
<dbReference type="InterPro" id="IPR016181">
    <property type="entry name" value="Acyl_CoA_acyltransferase"/>
</dbReference>
<evidence type="ECO:0000259" key="6">
    <source>
        <dbReference type="Pfam" id="PF13508"/>
    </source>
</evidence>
<evidence type="ECO:0000256" key="2">
    <source>
        <dbReference type="ARBA" id="ARBA00022649"/>
    </source>
</evidence>
<dbReference type="Gene3D" id="3.40.630.30">
    <property type="match status" value="1"/>
</dbReference>
<organism evidence="7 8">
    <name type="scientific">Duncaniella muris</name>
    <dbReference type="NCBI Taxonomy" id="2094150"/>
    <lineage>
        <taxon>Bacteria</taxon>
        <taxon>Pseudomonadati</taxon>
        <taxon>Bacteroidota</taxon>
        <taxon>Bacteroidia</taxon>
        <taxon>Bacteroidales</taxon>
        <taxon>Muribaculaceae</taxon>
        <taxon>Duncaniella</taxon>
    </lineage>
</organism>
<protein>
    <submittedName>
        <fullName evidence="7">GNAT family N-acetyltransferase</fullName>
    </submittedName>
</protein>
<evidence type="ECO:0000313" key="7">
    <source>
        <dbReference type="EMBL" id="PWB04173.1"/>
    </source>
</evidence>
<proteinExistence type="predicted"/>
<dbReference type="Proteomes" id="UP000244905">
    <property type="component" value="Unassembled WGS sequence"/>
</dbReference>
<dbReference type="RefSeq" id="WP_107031097.1">
    <property type="nucleotide sequence ID" value="NZ_CAOLSD010000056.1"/>
</dbReference>
<dbReference type="PANTHER" id="PTHR36449:SF1">
    <property type="entry name" value="ACETYLTRANSFERASE"/>
    <property type="match status" value="1"/>
</dbReference>